<dbReference type="NCBIfam" id="NF000955">
    <property type="entry name" value="PRK00099.1-1"/>
    <property type="match status" value="1"/>
</dbReference>
<evidence type="ECO:0000256" key="6">
    <source>
        <dbReference type="ARBA" id="ARBA00035202"/>
    </source>
</evidence>
<keyword evidence="9" id="KW-1185">Reference proteome</keyword>
<evidence type="ECO:0000256" key="4">
    <source>
        <dbReference type="ARBA" id="ARBA00023274"/>
    </source>
</evidence>
<dbReference type="CDD" id="cd05797">
    <property type="entry name" value="Ribosomal_L10"/>
    <property type="match status" value="1"/>
</dbReference>
<name>C7R0T5_JONDD</name>
<dbReference type="Gene3D" id="3.30.70.1730">
    <property type="match status" value="1"/>
</dbReference>
<dbReference type="GO" id="GO:0015934">
    <property type="term" value="C:large ribosomal subunit"/>
    <property type="evidence" value="ECO:0007669"/>
    <property type="project" value="InterPro"/>
</dbReference>
<sequence length="212" mass="22163">MNSSYDLMPAHGVFSLPVMMGAGTSSTAQRHRIGRIAMARPDKAAAVEEVAELFRTSNAAVLTEYRGLTVTQLQELRRSLRGNASYAVVKNTLAGIAAKEAGVEGLDADLNGPTAIAFVTGDPVEAAKGLRDFAKANSQLVIKAGVLDGRPLTAEEITKLADLESREVLLAKTAGAVKAAIAKAAYVFQAAPSKAVRTIEALREKQASADAA</sequence>
<evidence type="ECO:0000256" key="2">
    <source>
        <dbReference type="ARBA" id="ARBA00008889"/>
    </source>
</evidence>
<dbReference type="SUPFAM" id="SSF160369">
    <property type="entry name" value="Ribosomal protein L10-like"/>
    <property type="match status" value="1"/>
</dbReference>
<dbReference type="PROSITE" id="PS01109">
    <property type="entry name" value="RIBOSOMAL_L10"/>
    <property type="match status" value="1"/>
</dbReference>
<dbReference type="InterPro" id="IPR022973">
    <property type="entry name" value="Ribosomal_uL10_bac"/>
</dbReference>
<organism evidence="8 9">
    <name type="scientific">Jonesia denitrificans (strain ATCC 14870 / DSM 20603 / BCRC 15368 / CIP 55.134 / JCM 11481 / NBRC 15587 / NCTC 10816 / Prevot 55134)</name>
    <name type="common">Listeria denitrificans</name>
    <dbReference type="NCBI Taxonomy" id="471856"/>
    <lineage>
        <taxon>Bacteria</taxon>
        <taxon>Bacillati</taxon>
        <taxon>Actinomycetota</taxon>
        <taxon>Actinomycetes</taxon>
        <taxon>Micrococcales</taxon>
        <taxon>Jonesiaceae</taxon>
        <taxon>Jonesia</taxon>
    </lineage>
</organism>
<protein>
    <recommendedName>
        <fullName evidence="6 7">Large ribosomal subunit protein uL10</fullName>
    </recommendedName>
</protein>
<gene>
    <name evidence="7" type="primary">rplJ</name>
    <name evidence="8" type="ordered locus">Jden_0578</name>
</gene>
<dbReference type="PANTHER" id="PTHR11560">
    <property type="entry name" value="39S RIBOSOMAL PROTEIN L10, MITOCHONDRIAL"/>
    <property type="match status" value="1"/>
</dbReference>
<keyword evidence="7" id="KW-0699">rRNA-binding</keyword>
<evidence type="ECO:0000256" key="7">
    <source>
        <dbReference type="HAMAP-Rule" id="MF_00362"/>
    </source>
</evidence>
<evidence type="ECO:0000313" key="8">
    <source>
        <dbReference type="EMBL" id="ACV08242.1"/>
    </source>
</evidence>
<dbReference type="KEGG" id="jde:Jden_0578"/>
<dbReference type="Proteomes" id="UP000000628">
    <property type="component" value="Chromosome"/>
</dbReference>
<dbReference type="InterPro" id="IPR043141">
    <property type="entry name" value="Ribosomal_uL10-like_sf"/>
</dbReference>
<keyword evidence="7" id="KW-0694">RNA-binding</keyword>
<dbReference type="Gene3D" id="6.10.250.290">
    <property type="match status" value="1"/>
</dbReference>
<reference evidence="8 9" key="1">
    <citation type="journal article" date="2009" name="Stand. Genomic Sci.">
        <title>Complete genome sequence of Jonesia denitrificans type strain (Prevot 55134).</title>
        <authorList>
            <person name="Pukall R."/>
            <person name="Gehrich-Schroter G."/>
            <person name="Lapidus A."/>
            <person name="Nolan M."/>
            <person name="Glavina Del Rio T."/>
            <person name="Lucas S."/>
            <person name="Chen F."/>
            <person name="Tice H."/>
            <person name="Pitluck S."/>
            <person name="Cheng J.F."/>
            <person name="Copeland A."/>
            <person name="Saunders E."/>
            <person name="Brettin T."/>
            <person name="Detter J.C."/>
            <person name="Bruce D."/>
            <person name="Goodwin L."/>
            <person name="Pati A."/>
            <person name="Ivanova N."/>
            <person name="Mavromatis K."/>
            <person name="Ovchinnikova G."/>
            <person name="Chen A."/>
            <person name="Palaniappan K."/>
            <person name="Land M."/>
            <person name="Hauser L."/>
            <person name="Chang Y.J."/>
            <person name="Jeffries C.D."/>
            <person name="Chain P."/>
            <person name="Goker M."/>
            <person name="Bristow J."/>
            <person name="Eisen J.A."/>
            <person name="Markowitz V."/>
            <person name="Hugenholtz P."/>
            <person name="Kyrpides N.C."/>
            <person name="Klenk H.P."/>
            <person name="Han C."/>
        </authorList>
    </citation>
    <scope>NUCLEOTIDE SEQUENCE [LARGE SCALE GENOMIC DNA]</scope>
    <source>
        <strain evidence="9">ATCC 14870 / DSM 20603 / BCRC 15368 / CIP 55.134 / JCM 11481 / NBRC 15587 / NCTC 10816 / Prevot 55134</strain>
    </source>
</reference>
<dbReference type="GO" id="GO:0006412">
    <property type="term" value="P:translation"/>
    <property type="evidence" value="ECO:0007669"/>
    <property type="project" value="UniProtKB-UniRule"/>
</dbReference>
<dbReference type="STRING" id="471856.Jden_0578"/>
<dbReference type="AlphaFoldDB" id="C7R0T5"/>
<dbReference type="GO" id="GO:0070180">
    <property type="term" value="F:large ribosomal subunit rRNA binding"/>
    <property type="evidence" value="ECO:0007669"/>
    <property type="project" value="UniProtKB-UniRule"/>
</dbReference>
<proteinExistence type="inferred from homology"/>
<evidence type="ECO:0000313" key="9">
    <source>
        <dbReference type="Proteomes" id="UP000000628"/>
    </source>
</evidence>
<dbReference type="InterPro" id="IPR047865">
    <property type="entry name" value="Ribosomal_uL10_bac_type"/>
</dbReference>
<dbReference type="GO" id="GO:0003735">
    <property type="term" value="F:structural constituent of ribosome"/>
    <property type="evidence" value="ECO:0007669"/>
    <property type="project" value="InterPro"/>
</dbReference>
<keyword evidence="3 7" id="KW-0689">Ribosomal protein</keyword>
<dbReference type="EMBL" id="CP001706">
    <property type="protein sequence ID" value="ACV08242.1"/>
    <property type="molecule type" value="Genomic_DNA"/>
</dbReference>
<comment type="subunit">
    <text evidence="5 7">Part of the ribosomal stalk of the 50S ribosomal subunit. The N-terminus interacts with L11 and the large rRNA to form the base of the stalk. The C-terminus forms an elongated spine to which L12 dimers bind in a sequential fashion forming a multimeric L10(L12)X complex.</text>
</comment>
<dbReference type="HAMAP" id="MF_00362">
    <property type="entry name" value="Ribosomal_uL10"/>
    <property type="match status" value="1"/>
</dbReference>
<dbReference type="InterPro" id="IPR002363">
    <property type="entry name" value="Ribosomal_uL10_CS_bac"/>
</dbReference>
<dbReference type="HOGENOM" id="CLU_092227_1_0_11"/>
<keyword evidence="4 7" id="KW-0687">Ribonucleoprotein</keyword>
<evidence type="ECO:0000256" key="1">
    <source>
        <dbReference type="ARBA" id="ARBA00002633"/>
    </source>
</evidence>
<dbReference type="InterPro" id="IPR001790">
    <property type="entry name" value="Ribosomal_uL10"/>
</dbReference>
<dbReference type="eggNOG" id="COG0244">
    <property type="taxonomic scope" value="Bacteria"/>
</dbReference>
<accession>C7R0T5</accession>
<evidence type="ECO:0000256" key="3">
    <source>
        <dbReference type="ARBA" id="ARBA00022980"/>
    </source>
</evidence>
<evidence type="ECO:0000256" key="5">
    <source>
        <dbReference type="ARBA" id="ARBA00026025"/>
    </source>
</evidence>
<comment type="function">
    <text evidence="1 7">Forms part of the ribosomal stalk, playing a central role in the interaction of the ribosome with GTP-bound translation factors.</text>
</comment>
<dbReference type="Pfam" id="PF00466">
    <property type="entry name" value="Ribosomal_L10"/>
    <property type="match status" value="1"/>
</dbReference>
<comment type="similarity">
    <text evidence="2 7">Belongs to the universal ribosomal protein uL10 family.</text>
</comment>